<accession>W2RTJ8</accession>
<proteinExistence type="predicted"/>
<gene>
    <name evidence="2" type="ORF">HMPREF1541_06057</name>
</gene>
<evidence type="ECO:0000256" key="1">
    <source>
        <dbReference type="SAM" id="MobiDB-lite"/>
    </source>
</evidence>
<evidence type="ECO:0000313" key="2">
    <source>
        <dbReference type="EMBL" id="ETN39831.1"/>
    </source>
</evidence>
<dbReference type="VEuPathDB" id="FungiDB:HMPREF1541_06057"/>
<feature type="region of interest" description="Disordered" evidence="1">
    <location>
        <begin position="191"/>
        <end position="277"/>
    </location>
</feature>
<feature type="compositionally biased region" description="Polar residues" evidence="1">
    <location>
        <begin position="198"/>
        <end position="207"/>
    </location>
</feature>
<feature type="compositionally biased region" description="Polar residues" evidence="1">
    <location>
        <begin position="220"/>
        <end position="235"/>
    </location>
</feature>
<evidence type="ECO:0000313" key="3">
    <source>
        <dbReference type="Proteomes" id="UP000030752"/>
    </source>
</evidence>
<dbReference type="RefSeq" id="XP_008718616.1">
    <property type="nucleotide sequence ID" value="XM_008720394.1"/>
</dbReference>
<reference evidence="2 3" key="1">
    <citation type="submission" date="2013-03" db="EMBL/GenBank/DDBJ databases">
        <title>The Genome Sequence of Phialophora europaea CBS 101466.</title>
        <authorList>
            <consortium name="The Broad Institute Genomics Platform"/>
            <person name="Cuomo C."/>
            <person name="de Hoog S."/>
            <person name="Gorbushina A."/>
            <person name="Walker B."/>
            <person name="Young S.K."/>
            <person name="Zeng Q."/>
            <person name="Gargeya S."/>
            <person name="Fitzgerald M."/>
            <person name="Haas B."/>
            <person name="Abouelleil A."/>
            <person name="Allen A.W."/>
            <person name="Alvarado L."/>
            <person name="Arachchi H.M."/>
            <person name="Berlin A.M."/>
            <person name="Chapman S.B."/>
            <person name="Gainer-Dewar J."/>
            <person name="Goldberg J."/>
            <person name="Griggs A."/>
            <person name="Gujja S."/>
            <person name="Hansen M."/>
            <person name="Howarth C."/>
            <person name="Imamovic A."/>
            <person name="Ireland A."/>
            <person name="Larimer J."/>
            <person name="McCowan C."/>
            <person name="Murphy C."/>
            <person name="Pearson M."/>
            <person name="Poon T.W."/>
            <person name="Priest M."/>
            <person name="Roberts A."/>
            <person name="Saif S."/>
            <person name="Shea T."/>
            <person name="Sisk P."/>
            <person name="Sykes S."/>
            <person name="Wortman J."/>
            <person name="Nusbaum C."/>
            <person name="Birren B."/>
        </authorList>
    </citation>
    <scope>NUCLEOTIDE SEQUENCE [LARGE SCALE GENOMIC DNA]</scope>
    <source>
        <strain evidence="2 3">CBS 101466</strain>
    </source>
</reference>
<dbReference type="EMBL" id="KB822721">
    <property type="protein sequence ID" value="ETN39831.1"/>
    <property type="molecule type" value="Genomic_DNA"/>
</dbReference>
<dbReference type="GeneID" id="19973396"/>
<dbReference type="Proteomes" id="UP000030752">
    <property type="component" value="Unassembled WGS sequence"/>
</dbReference>
<keyword evidence="3" id="KW-1185">Reference proteome</keyword>
<feature type="region of interest" description="Disordered" evidence="1">
    <location>
        <begin position="1"/>
        <end position="40"/>
    </location>
</feature>
<protein>
    <submittedName>
        <fullName evidence="2">Uncharacterized protein</fullName>
    </submittedName>
</protein>
<sequence>MEQLRIPRAADERSLAKQTSDIEAPAGGSSQSEKELQLRNNLSRPVTTRASQHLLQQQHSLLADLAELCRIIEGISALDFLSSTYFEKLCSTCESFYLRFSSYAAYVGLEPQQVEQPGNDETKRLVVQAHLLIVRQLAKIKDCALTFLPQRSSSTLERFRDEVLLCFADINGALGNLEQLQYSLRDDQFTSVDKKTDVSQPEGSESPVSEMKPQQHLRRTSATQDIASSKQSELLTKTAEPDSVVPAEQDAAVSKKPQNLPPYDTAAPSSITGTNSRRHNFYSHPATEPPEHHGLRLFGTRTSSFAATGEALHEFSRADEVVGYLDDKIHDQPMGSISGSWIHLELGHESRQTHNEIMTSLDSFGVPKTLLDFVEDYRISVLRARRSQNISRSLPQVPQRNNSDRHIYNTWYRRPLGRAPYLSNAEVRSLWDDSLNEHGLRGRGPTKARMCVEPLGVEKRRFSELPCRAWALQLPSNEPYFDNFMAPANAGTHGYLLISWRNSLITISYAPGLFPFFDPMWIRGNLLMG</sequence>
<dbReference type="AlphaFoldDB" id="W2RTJ8"/>
<dbReference type="InParanoid" id="W2RTJ8"/>
<name>W2RTJ8_CYPE1</name>
<organism evidence="2 3">
    <name type="scientific">Cyphellophora europaea (strain CBS 101466)</name>
    <name type="common">Phialophora europaea</name>
    <dbReference type="NCBI Taxonomy" id="1220924"/>
    <lineage>
        <taxon>Eukaryota</taxon>
        <taxon>Fungi</taxon>
        <taxon>Dikarya</taxon>
        <taxon>Ascomycota</taxon>
        <taxon>Pezizomycotina</taxon>
        <taxon>Eurotiomycetes</taxon>
        <taxon>Chaetothyriomycetidae</taxon>
        <taxon>Chaetothyriales</taxon>
        <taxon>Cyphellophoraceae</taxon>
        <taxon>Cyphellophora</taxon>
    </lineage>
</organism>
<dbReference type="HOGENOM" id="CLU_514844_0_0_1"/>